<keyword evidence="4" id="KW-0804">Transcription</keyword>
<evidence type="ECO:0000313" key="7">
    <source>
        <dbReference type="Proteomes" id="UP000476064"/>
    </source>
</evidence>
<dbReference type="AlphaFoldDB" id="A0A6C0G6Z8"/>
<dbReference type="KEGG" id="plyc:GXP70_21970"/>
<dbReference type="Gene3D" id="1.10.10.60">
    <property type="entry name" value="Homeodomain-like"/>
    <property type="match status" value="2"/>
</dbReference>
<dbReference type="Proteomes" id="UP000476064">
    <property type="component" value="Chromosome"/>
</dbReference>
<keyword evidence="1" id="KW-0805">Transcription regulation</keyword>
<keyword evidence="7" id="KW-1185">Reference proteome</keyword>
<dbReference type="SUPFAM" id="SSF51215">
    <property type="entry name" value="Regulatory protein AraC"/>
    <property type="match status" value="1"/>
</dbReference>
<name>A0A6C0G6Z8_9BACL</name>
<evidence type="ECO:0000313" key="6">
    <source>
        <dbReference type="EMBL" id="QHT62385.1"/>
    </source>
</evidence>
<proteinExistence type="predicted"/>
<evidence type="ECO:0000256" key="1">
    <source>
        <dbReference type="ARBA" id="ARBA00023015"/>
    </source>
</evidence>
<dbReference type="InterPro" id="IPR018060">
    <property type="entry name" value="HTH_AraC"/>
</dbReference>
<dbReference type="InterPro" id="IPR020449">
    <property type="entry name" value="Tscrpt_reg_AraC-type_HTH"/>
</dbReference>
<dbReference type="InterPro" id="IPR050204">
    <property type="entry name" value="AraC_XylS_family_regulators"/>
</dbReference>
<accession>A0A6C0G6Z8</accession>
<evidence type="ECO:0000256" key="4">
    <source>
        <dbReference type="ARBA" id="ARBA00023163"/>
    </source>
</evidence>
<keyword evidence="2" id="KW-0238">DNA-binding</keyword>
<dbReference type="InterPro" id="IPR003313">
    <property type="entry name" value="AraC-bd"/>
</dbReference>
<feature type="domain" description="HTH araC/xylS-type" evidence="5">
    <location>
        <begin position="185"/>
        <end position="285"/>
    </location>
</feature>
<dbReference type="SUPFAM" id="SSF46689">
    <property type="entry name" value="Homeodomain-like"/>
    <property type="match status" value="2"/>
</dbReference>
<protein>
    <submittedName>
        <fullName evidence="6">AraC family transcriptional regulator</fullName>
    </submittedName>
</protein>
<evidence type="ECO:0000256" key="2">
    <source>
        <dbReference type="ARBA" id="ARBA00023125"/>
    </source>
</evidence>
<dbReference type="InterPro" id="IPR009057">
    <property type="entry name" value="Homeodomain-like_sf"/>
</dbReference>
<evidence type="ECO:0000259" key="5">
    <source>
        <dbReference type="PROSITE" id="PS01124"/>
    </source>
</evidence>
<dbReference type="Gene3D" id="2.60.120.280">
    <property type="entry name" value="Regulatory protein AraC"/>
    <property type="match status" value="1"/>
</dbReference>
<dbReference type="EMBL" id="CP048209">
    <property type="protein sequence ID" value="QHT62385.1"/>
    <property type="molecule type" value="Genomic_DNA"/>
</dbReference>
<evidence type="ECO:0000256" key="3">
    <source>
        <dbReference type="ARBA" id="ARBA00023159"/>
    </source>
</evidence>
<dbReference type="GO" id="GO:0043565">
    <property type="term" value="F:sequence-specific DNA binding"/>
    <property type="evidence" value="ECO:0007669"/>
    <property type="project" value="InterPro"/>
</dbReference>
<dbReference type="Pfam" id="PF02311">
    <property type="entry name" value="AraC_binding"/>
    <property type="match status" value="1"/>
</dbReference>
<keyword evidence="3" id="KW-0010">Activator</keyword>
<dbReference type="PANTHER" id="PTHR46796">
    <property type="entry name" value="HTH-TYPE TRANSCRIPTIONAL ACTIVATOR RHAS-RELATED"/>
    <property type="match status" value="1"/>
</dbReference>
<dbReference type="SMART" id="SM00342">
    <property type="entry name" value="HTH_ARAC"/>
    <property type="match status" value="1"/>
</dbReference>
<dbReference type="PRINTS" id="PR00032">
    <property type="entry name" value="HTHARAC"/>
</dbReference>
<sequence length="285" mass="31777">MLVEHKETLVAEHRRFVSAIAQAQSLPLYMESIGFNPAQEPIQRPNGYPLYHWLQTVDGEGEIRSQGRVQPLPAGAGVLFAPGEPHEYRRTAELWRTHYVTFGGTAAPGILESLGMPASASYSWEADSPMARQLPAMLEEASCGGDVFGLDASRGVYGFLLTLWKFGQAQDNPRNDISQSLQRIAPLLDWLEASLPDPALNLGEMAAFSGLSPRRLNTLFHQLFGLSPYAYLLQLRIRRSQELLVSRSGRTVAQIGQDVGFRDASHFVATFRRHTGETPERFRQR</sequence>
<reference evidence="6 7" key="1">
    <citation type="submission" date="2020-01" db="EMBL/GenBank/DDBJ databases">
        <title>Paenibacillus sp. nov., isolated from tomato rhizosphere.</title>
        <authorList>
            <person name="Weon H.-Y."/>
            <person name="Lee S.A."/>
        </authorList>
    </citation>
    <scope>NUCLEOTIDE SEQUENCE [LARGE SCALE GENOMIC DNA]</scope>
    <source>
        <strain evidence="6 7">12200R-189</strain>
    </source>
</reference>
<dbReference type="RefSeq" id="WP_162358818.1">
    <property type="nucleotide sequence ID" value="NZ_CP048209.1"/>
</dbReference>
<dbReference type="Pfam" id="PF12833">
    <property type="entry name" value="HTH_18"/>
    <property type="match status" value="1"/>
</dbReference>
<dbReference type="InterPro" id="IPR018062">
    <property type="entry name" value="HTH_AraC-typ_CS"/>
</dbReference>
<dbReference type="PROSITE" id="PS00041">
    <property type="entry name" value="HTH_ARAC_FAMILY_1"/>
    <property type="match status" value="1"/>
</dbReference>
<dbReference type="PROSITE" id="PS01124">
    <property type="entry name" value="HTH_ARAC_FAMILY_2"/>
    <property type="match status" value="1"/>
</dbReference>
<dbReference type="InterPro" id="IPR037923">
    <property type="entry name" value="HTH-like"/>
</dbReference>
<gene>
    <name evidence="6" type="ORF">GXP70_21970</name>
</gene>
<dbReference type="GO" id="GO:0003700">
    <property type="term" value="F:DNA-binding transcription factor activity"/>
    <property type="evidence" value="ECO:0007669"/>
    <property type="project" value="InterPro"/>
</dbReference>
<organism evidence="6 7">
    <name type="scientific">Paenibacillus lycopersici</name>
    <dbReference type="NCBI Taxonomy" id="2704462"/>
    <lineage>
        <taxon>Bacteria</taxon>
        <taxon>Bacillati</taxon>
        <taxon>Bacillota</taxon>
        <taxon>Bacilli</taxon>
        <taxon>Bacillales</taxon>
        <taxon>Paenibacillaceae</taxon>
        <taxon>Paenibacillus</taxon>
    </lineage>
</organism>